<organism evidence="1 2">
    <name type="scientific">Rhodopirellula bahusiensis</name>
    <dbReference type="NCBI Taxonomy" id="2014065"/>
    <lineage>
        <taxon>Bacteria</taxon>
        <taxon>Pseudomonadati</taxon>
        <taxon>Planctomycetota</taxon>
        <taxon>Planctomycetia</taxon>
        <taxon>Pirellulales</taxon>
        <taxon>Pirellulaceae</taxon>
        <taxon>Rhodopirellula</taxon>
    </lineage>
</organism>
<dbReference type="Proteomes" id="UP000225740">
    <property type="component" value="Unassembled WGS sequence"/>
</dbReference>
<gene>
    <name evidence="1" type="ORF">CEE69_14260</name>
</gene>
<dbReference type="EMBL" id="NIZW01000010">
    <property type="protein sequence ID" value="PHQ34577.1"/>
    <property type="molecule type" value="Genomic_DNA"/>
</dbReference>
<evidence type="ECO:0000313" key="2">
    <source>
        <dbReference type="Proteomes" id="UP000225740"/>
    </source>
</evidence>
<sequence>MILEVVSSLPRTISMTENPLPDDLTVRQTIVERTRELRLLKSVVRALAKHRREHAKAEAVRNSYSSPKIAVWQQGGDDA</sequence>
<dbReference type="AlphaFoldDB" id="A0A2G1W6C3"/>
<proteinExistence type="predicted"/>
<keyword evidence="2" id="KW-1185">Reference proteome</keyword>
<accession>A0A2G1W6C3</accession>
<evidence type="ECO:0000313" key="1">
    <source>
        <dbReference type="EMBL" id="PHQ34577.1"/>
    </source>
</evidence>
<reference evidence="1 2" key="1">
    <citation type="submission" date="2017-06" db="EMBL/GenBank/DDBJ databases">
        <title>Description of Rhodopirellula bahusiensis sp. nov.</title>
        <authorList>
            <person name="Kizina J."/>
            <person name="Harder J."/>
        </authorList>
    </citation>
    <scope>NUCLEOTIDE SEQUENCE [LARGE SCALE GENOMIC DNA]</scope>
    <source>
        <strain evidence="1 2">SWK21</strain>
    </source>
</reference>
<comment type="caution">
    <text evidence="1">The sequence shown here is derived from an EMBL/GenBank/DDBJ whole genome shotgun (WGS) entry which is preliminary data.</text>
</comment>
<protein>
    <submittedName>
        <fullName evidence="1">Uncharacterized protein</fullName>
    </submittedName>
</protein>
<name>A0A2G1W6C3_9BACT</name>